<evidence type="ECO:0000256" key="2">
    <source>
        <dbReference type="ARBA" id="ARBA00004442"/>
    </source>
</evidence>
<evidence type="ECO:0000256" key="3">
    <source>
        <dbReference type="ARBA" id="ARBA00004613"/>
    </source>
</evidence>
<name>A0A8J4UY21_9MYCE</name>
<dbReference type="InterPro" id="IPR011050">
    <property type="entry name" value="Pectin_lyase_fold/virulence"/>
</dbReference>
<gene>
    <name evidence="13" type="ORF">CYY_007382</name>
</gene>
<dbReference type="Pfam" id="PF01823">
    <property type="entry name" value="MACPF"/>
    <property type="match status" value="1"/>
</dbReference>
<evidence type="ECO:0000313" key="13">
    <source>
        <dbReference type="EMBL" id="KAF2071293.1"/>
    </source>
</evidence>
<evidence type="ECO:0000259" key="12">
    <source>
        <dbReference type="PROSITE" id="PS51412"/>
    </source>
</evidence>
<dbReference type="OrthoDB" id="21110at2759"/>
<keyword evidence="7" id="KW-0472">Membrane</keyword>
<dbReference type="PANTHER" id="PTHR45742">
    <property type="entry name" value="COMPLEMENT COMPONENT C6"/>
    <property type="match status" value="1"/>
</dbReference>
<comment type="caution">
    <text evidence="13">The sequence shown here is derived from an EMBL/GenBank/DDBJ whole genome shotgun (WGS) entry which is preliminary data.</text>
</comment>
<evidence type="ECO:0000256" key="11">
    <source>
        <dbReference type="SAM" id="SignalP"/>
    </source>
</evidence>
<reference evidence="13" key="1">
    <citation type="submission" date="2020-01" db="EMBL/GenBank/DDBJ databases">
        <title>Development of genomics and gene disruption for Polysphondylium violaceum indicates a role for the polyketide synthase stlB in stalk morphogenesis.</title>
        <authorList>
            <person name="Narita B."/>
            <person name="Kawabe Y."/>
            <person name="Kin K."/>
            <person name="Saito T."/>
            <person name="Gibbs R."/>
            <person name="Kuspa A."/>
            <person name="Muzny D."/>
            <person name="Queller D."/>
            <person name="Richards S."/>
            <person name="Strassman J."/>
            <person name="Sucgang R."/>
            <person name="Worley K."/>
            <person name="Schaap P."/>
        </authorList>
    </citation>
    <scope>NUCLEOTIDE SEQUENCE</scope>
    <source>
        <strain evidence="13">QSvi11</strain>
    </source>
</reference>
<dbReference type="AlphaFoldDB" id="A0A8J4UY21"/>
<feature type="region of interest" description="Disordered" evidence="10">
    <location>
        <begin position="733"/>
        <end position="770"/>
    </location>
</feature>
<dbReference type="InterPro" id="IPR020864">
    <property type="entry name" value="MACPF"/>
</dbReference>
<evidence type="ECO:0000256" key="9">
    <source>
        <dbReference type="ARBA" id="ARBA00023237"/>
    </source>
</evidence>
<dbReference type="PROSITE" id="PS51412">
    <property type="entry name" value="MACPF_2"/>
    <property type="match status" value="1"/>
</dbReference>
<feature type="signal peptide" evidence="11">
    <location>
        <begin position="1"/>
        <end position="21"/>
    </location>
</feature>
<dbReference type="GO" id="GO:0031640">
    <property type="term" value="P:killing of cells of another organism"/>
    <property type="evidence" value="ECO:0007669"/>
    <property type="project" value="UniProtKB-KW"/>
</dbReference>
<feature type="domain" description="MACPF" evidence="12">
    <location>
        <begin position="493"/>
        <end position="837"/>
    </location>
</feature>
<evidence type="ECO:0000256" key="1">
    <source>
        <dbReference type="ARBA" id="ARBA00004196"/>
    </source>
</evidence>
<comment type="subcellular location">
    <subcellularLocation>
        <location evidence="1">Cell envelope</location>
    </subcellularLocation>
    <subcellularLocation>
        <location evidence="2">Cell outer membrane</location>
    </subcellularLocation>
    <subcellularLocation>
        <location evidence="3">Secreted</location>
    </subcellularLocation>
</comment>
<evidence type="ECO:0000256" key="5">
    <source>
        <dbReference type="ARBA" id="ARBA00022729"/>
    </source>
</evidence>
<evidence type="ECO:0000256" key="7">
    <source>
        <dbReference type="ARBA" id="ARBA00023136"/>
    </source>
</evidence>
<dbReference type="GO" id="GO:0005576">
    <property type="term" value="C:extracellular region"/>
    <property type="evidence" value="ECO:0007669"/>
    <property type="project" value="UniProtKB-SubCell"/>
</dbReference>
<dbReference type="Proteomes" id="UP000695562">
    <property type="component" value="Unassembled WGS sequence"/>
</dbReference>
<keyword evidence="5 11" id="KW-0732">Signal</keyword>
<sequence length="1092" mass="121761">MKDRVILFVLVSLLLCFQVNAYLTEVNNQEYFLDSKSKCTSNCGSEANPFRTFNESLTAISKSMASGGSSVPTLIVNQGDYFGEENKDININFDIDIVSALGSKSTIIDCQGTGYGFKLFGQSNILIKGLTIQNCVAIFGGGINSNNILSSFNDIIFINNRALQGSAIYTTSALTIITSCSFSKNIGEESTNAITIVDGSGRIESTKFFESTKDISCSNATIITSAGSKFASSCAADCQIIDYQQKSYCNVQSSNKACNNDNVCDSPIESIDSCPSDCFEGDNHVVNLEDIDRQPGWQLTYNEGFVPKPKPSFLYPVGGTVEYLDFPHIVDFMGKSYPPVSGNLLSDISVVTTSTVTFKLVIKNLAAIVLVNGRVLFDNYFYDNMPTIVHERSLLLSSRLPYKVRIVFTAINDQQRDLSFYWKSESNPEYTLVPSYFTRGSITPLPRCGDNICNEEPESCLIDCYDQIENECPAQSPPSNLQEFYGPVKDTLGQLLNNQYIFSLPGVGYLSHGMNLLTGEALPAQLFALNYCDNSSFSIVHAPHRGLVYSVPQGLHAQISPKCTMDTTTKKYSSSSQMAKEMSADKSFDVSLSGSYGGFFAKVSVSASLSMSESVKKAAEMEKKTDGYIYHSELKCETSKVNMQEPFKFHPKFIRDVAGVYDQDLTKAKEKMKNVIKTYGSLYYKTATLGGKLEQVSVVSNSYERSKTSQEIDRSMDMSFSVSASSKILPIRGSASMSGSIDSKTSKEQQDEYEKNSKRSTLIVSGGQPGSYGEDDFNSLHSWARTLDMIPSAIDYQAGYIADIIPQDWNLNSEINAKKLWRDAEFELYRDIFTEQLKQQQEEQKEQPIYIDQETIQSLDKSDTAYYFPNCLVQGPVEITYIHPNTGETKKLTTTVTKPNLMIVNFNDTIGMQSIKFSQTPSPDTCDKISFYNLFSSRRYEMGFNIAEDKKLYEILYVPQNRLAFELSCEMDADLKAIAQVEVIGTLSTVQISGEASGNRIFKIFDNSEYIGDIKAVLIRFVLPPKHFKRMIKCKRIQVIQACPQGQSDCLPKNTVYQNKEGYTKLYESKTKTFNINSQDQYWMTVEPFGSF</sequence>
<keyword evidence="6" id="KW-0204">Cytolysis</keyword>
<feature type="chain" id="PRO_5035184407" description="MACPF domain-containing protein" evidence="11">
    <location>
        <begin position="22"/>
        <end position="1092"/>
    </location>
</feature>
<dbReference type="NCBIfam" id="TIGR01376">
    <property type="entry name" value="POMP_repeat"/>
    <property type="match status" value="1"/>
</dbReference>
<keyword evidence="14" id="KW-1185">Reference proteome</keyword>
<accession>A0A8J4UY21</accession>
<protein>
    <recommendedName>
        <fullName evidence="12">MACPF domain-containing protein</fullName>
    </recommendedName>
</protein>
<evidence type="ECO:0000256" key="8">
    <source>
        <dbReference type="ARBA" id="ARBA00023157"/>
    </source>
</evidence>
<dbReference type="SUPFAM" id="SSF51126">
    <property type="entry name" value="Pectin lyase-like"/>
    <property type="match status" value="1"/>
</dbReference>
<dbReference type="InterPro" id="IPR003368">
    <property type="entry name" value="POMP_repeat"/>
</dbReference>
<proteinExistence type="predicted"/>
<dbReference type="EMBL" id="AJWJ01000391">
    <property type="protein sequence ID" value="KAF2071293.1"/>
    <property type="molecule type" value="Genomic_DNA"/>
</dbReference>
<evidence type="ECO:0000313" key="14">
    <source>
        <dbReference type="Proteomes" id="UP000695562"/>
    </source>
</evidence>
<keyword evidence="9" id="KW-0998">Cell outer membrane</keyword>
<organism evidence="13 14">
    <name type="scientific">Polysphondylium violaceum</name>
    <dbReference type="NCBI Taxonomy" id="133409"/>
    <lineage>
        <taxon>Eukaryota</taxon>
        <taxon>Amoebozoa</taxon>
        <taxon>Evosea</taxon>
        <taxon>Eumycetozoa</taxon>
        <taxon>Dictyostelia</taxon>
        <taxon>Dictyosteliales</taxon>
        <taxon>Dictyosteliaceae</taxon>
        <taxon>Polysphondylium</taxon>
    </lineage>
</organism>
<evidence type="ECO:0000256" key="6">
    <source>
        <dbReference type="ARBA" id="ARBA00022852"/>
    </source>
</evidence>
<dbReference type="PANTHER" id="PTHR45742:SF8">
    <property type="entry name" value="FLOCCULATION PROTEIN FLO11"/>
    <property type="match status" value="1"/>
</dbReference>
<feature type="compositionally biased region" description="Basic and acidic residues" evidence="10">
    <location>
        <begin position="744"/>
        <end position="757"/>
    </location>
</feature>
<keyword evidence="4" id="KW-0964">Secreted</keyword>
<evidence type="ECO:0000256" key="10">
    <source>
        <dbReference type="SAM" id="MobiDB-lite"/>
    </source>
</evidence>
<evidence type="ECO:0000256" key="4">
    <source>
        <dbReference type="ARBA" id="ARBA00022525"/>
    </source>
</evidence>
<keyword evidence="8" id="KW-1015">Disulfide bond</keyword>